<sequence>MSTTQTPKMKLWLRIVLAGSLGLNLMVAGLAVGAALRFRDDVRPRPMPSFGAMLFRELDSEARQSLRQQAGGDHGNFQKRRRAEGESVLALLRADPFVVEALSSFLQGKATSGHDFQMLVQKAWIERVAAMSEAERESYADELQQRMHRPPKPPRHRGSSRN</sequence>
<comment type="caution">
    <text evidence="3">The sequence shown here is derived from an EMBL/GenBank/DDBJ whole genome shotgun (WGS) entry which is preliminary data.</text>
</comment>
<protein>
    <submittedName>
        <fullName evidence="3">Periplasmic heavy metal sensor</fullName>
    </submittedName>
</protein>
<evidence type="ECO:0000256" key="1">
    <source>
        <dbReference type="SAM" id="MobiDB-lite"/>
    </source>
</evidence>
<organism evidence="3 4">
    <name type="scientific">Parasedimentitalea maritima</name>
    <dbReference type="NCBI Taxonomy" id="2578117"/>
    <lineage>
        <taxon>Bacteria</taxon>
        <taxon>Pseudomonadati</taxon>
        <taxon>Pseudomonadota</taxon>
        <taxon>Alphaproteobacteria</taxon>
        <taxon>Rhodobacterales</taxon>
        <taxon>Paracoccaceae</taxon>
        <taxon>Parasedimentitalea</taxon>
    </lineage>
</organism>
<gene>
    <name evidence="3" type="ORF">GP644_09720</name>
</gene>
<dbReference type="InterPro" id="IPR025961">
    <property type="entry name" value="Metal_resist"/>
</dbReference>
<dbReference type="RefSeq" id="WP_158979105.1">
    <property type="nucleotide sequence ID" value="NZ_WSFO01000005.1"/>
</dbReference>
<keyword evidence="2" id="KW-0472">Membrane</keyword>
<name>A0A6A4RI07_9RHOB</name>
<dbReference type="EMBL" id="WSFO01000005">
    <property type="protein sequence ID" value="KAE9629963.1"/>
    <property type="molecule type" value="Genomic_DNA"/>
</dbReference>
<feature type="transmembrane region" description="Helical" evidence="2">
    <location>
        <begin position="12"/>
        <end position="36"/>
    </location>
</feature>
<accession>A0A6A4RI07</accession>
<dbReference type="Pfam" id="PF13801">
    <property type="entry name" value="Metal_resist"/>
    <property type="match status" value="1"/>
</dbReference>
<evidence type="ECO:0000313" key="3">
    <source>
        <dbReference type="EMBL" id="KAE9629963.1"/>
    </source>
</evidence>
<evidence type="ECO:0000313" key="4">
    <source>
        <dbReference type="Proteomes" id="UP000441586"/>
    </source>
</evidence>
<feature type="compositionally biased region" description="Basic and acidic residues" evidence="1">
    <location>
        <begin position="135"/>
        <end position="145"/>
    </location>
</feature>
<feature type="region of interest" description="Disordered" evidence="1">
    <location>
        <begin position="135"/>
        <end position="162"/>
    </location>
</feature>
<reference evidence="3 4" key="1">
    <citation type="submission" date="2019-12" db="EMBL/GenBank/DDBJ databases">
        <authorList>
            <person name="Zhang Y.-J."/>
        </authorList>
    </citation>
    <scope>NUCLEOTIDE SEQUENCE [LARGE SCALE GENOMIC DNA]</scope>
    <source>
        <strain evidence="3 4">H18S-6</strain>
    </source>
</reference>
<keyword evidence="2" id="KW-0812">Transmembrane</keyword>
<proteinExistence type="predicted"/>
<evidence type="ECO:0000256" key="2">
    <source>
        <dbReference type="SAM" id="Phobius"/>
    </source>
</evidence>
<feature type="compositionally biased region" description="Basic residues" evidence="1">
    <location>
        <begin position="146"/>
        <end position="162"/>
    </location>
</feature>
<dbReference type="AlphaFoldDB" id="A0A6A4RI07"/>
<dbReference type="Proteomes" id="UP000441586">
    <property type="component" value="Unassembled WGS sequence"/>
</dbReference>
<keyword evidence="2" id="KW-1133">Transmembrane helix</keyword>